<dbReference type="Proteomes" id="UP001295684">
    <property type="component" value="Unassembled WGS sequence"/>
</dbReference>
<organism evidence="2 3">
    <name type="scientific">Euplotes crassus</name>
    <dbReference type="NCBI Taxonomy" id="5936"/>
    <lineage>
        <taxon>Eukaryota</taxon>
        <taxon>Sar</taxon>
        <taxon>Alveolata</taxon>
        <taxon>Ciliophora</taxon>
        <taxon>Intramacronucleata</taxon>
        <taxon>Spirotrichea</taxon>
        <taxon>Hypotrichia</taxon>
        <taxon>Euplotida</taxon>
        <taxon>Euplotidae</taxon>
        <taxon>Moneuplotes</taxon>
    </lineage>
</organism>
<gene>
    <name evidence="2" type="ORF">ECRASSUSDP1_LOCUS1094</name>
</gene>
<evidence type="ECO:0000313" key="3">
    <source>
        <dbReference type="Proteomes" id="UP001295684"/>
    </source>
</evidence>
<evidence type="ECO:0000256" key="1">
    <source>
        <dbReference type="SAM" id="MobiDB-lite"/>
    </source>
</evidence>
<feature type="compositionally biased region" description="Basic and acidic residues" evidence="1">
    <location>
        <begin position="109"/>
        <end position="123"/>
    </location>
</feature>
<dbReference type="AlphaFoldDB" id="A0AAD1U0M8"/>
<feature type="compositionally biased region" description="Basic and acidic residues" evidence="1">
    <location>
        <begin position="89"/>
        <end position="100"/>
    </location>
</feature>
<feature type="region of interest" description="Disordered" evidence="1">
    <location>
        <begin position="66"/>
        <end position="128"/>
    </location>
</feature>
<sequence>MEILKMPRMQQKGIEIKRDLIQELILYQIATEEESKCEISEEFKLKFIETIREIDLNQHLKEKLTHSNEQTVSGKTVLAPAKRSSASVEDSKNYSERNSHENPINNKYPRNEEIEHANRRSPSDLKIGTMDQDIQEKEQEGIDIMIVHIMFRINLLKIHLDSHIGIHLRCDQDNIIPPAIIQSLDKTLEKCCSEDIKECEDQNVEINESTLLGYLFQ</sequence>
<keyword evidence="3" id="KW-1185">Reference proteome</keyword>
<name>A0AAD1U0M8_EUPCR</name>
<protein>
    <submittedName>
        <fullName evidence="2">Uncharacterized protein</fullName>
    </submittedName>
</protein>
<accession>A0AAD1U0M8</accession>
<comment type="caution">
    <text evidence="2">The sequence shown here is derived from an EMBL/GenBank/DDBJ whole genome shotgun (WGS) entry which is preliminary data.</text>
</comment>
<reference evidence="2" key="1">
    <citation type="submission" date="2023-07" db="EMBL/GenBank/DDBJ databases">
        <authorList>
            <consortium name="AG Swart"/>
            <person name="Singh M."/>
            <person name="Singh A."/>
            <person name="Seah K."/>
            <person name="Emmerich C."/>
        </authorList>
    </citation>
    <scope>NUCLEOTIDE SEQUENCE</scope>
    <source>
        <strain evidence="2">DP1</strain>
    </source>
</reference>
<proteinExistence type="predicted"/>
<evidence type="ECO:0000313" key="2">
    <source>
        <dbReference type="EMBL" id="CAI2359800.1"/>
    </source>
</evidence>
<dbReference type="EMBL" id="CAMPGE010001033">
    <property type="protein sequence ID" value="CAI2359800.1"/>
    <property type="molecule type" value="Genomic_DNA"/>
</dbReference>